<evidence type="ECO:0000313" key="2">
    <source>
        <dbReference type="Proteomes" id="UP001239418"/>
    </source>
</evidence>
<organism evidence="1 2">
    <name type="scientific">Pseudomonas cucumis</name>
    <dbReference type="NCBI Taxonomy" id="2954082"/>
    <lineage>
        <taxon>Bacteria</taxon>
        <taxon>Pseudomonadati</taxon>
        <taxon>Pseudomonadota</taxon>
        <taxon>Gammaproteobacteria</taxon>
        <taxon>Pseudomonadales</taxon>
        <taxon>Pseudomonadaceae</taxon>
        <taxon>Pseudomonas</taxon>
    </lineage>
</organism>
<gene>
    <name evidence="1" type="ORF">PSH97_14900</name>
</gene>
<name>A0ABY9ENZ0_9PSED</name>
<evidence type="ECO:0000313" key="1">
    <source>
        <dbReference type="EMBL" id="WLG82432.1"/>
    </source>
</evidence>
<dbReference type="EMBL" id="CP117454">
    <property type="protein sequence ID" value="WLG82432.1"/>
    <property type="molecule type" value="Genomic_DNA"/>
</dbReference>
<proteinExistence type="predicted"/>
<protein>
    <submittedName>
        <fullName evidence="1">Type III secretion protein</fullName>
    </submittedName>
</protein>
<dbReference type="Proteomes" id="UP001239418">
    <property type="component" value="Chromosome"/>
</dbReference>
<keyword evidence="2" id="KW-1185">Reference proteome</keyword>
<dbReference type="RefSeq" id="WP_305445559.1">
    <property type="nucleotide sequence ID" value="NZ_CP117453.1"/>
</dbReference>
<reference evidence="1 2" key="1">
    <citation type="submission" date="2023-02" db="EMBL/GenBank/DDBJ databases">
        <title>Evolution of Hrp T3SS in non-pathogenic Pseudomonas fluorescens.</title>
        <authorList>
            <person name="Liao K."/>
            <person name="Wei H."/>
            <person name="Gu Y."/>
        </authorList>
    </citation>
    <scope>NUCLEOTIDE SEQUENCE [LARGE SCALE GENOMIC DNA]</scope>
    <source>
        <strain evidence="1 2">FP1935</strain>
    </source>
</reference>
<sequence length="153" mass="18236">MSHSDADQDDCPAGNFAMIGQTVDMLEPIRRQRLRLAEQAWRRQRQVLDEMRVRLDSLSSETLRLRTIHSQRRLELLEQYRDKPMPLTELKDSLAEEQLSLRRIERSEQARIALQKEHDQQSLWAEESRLEVNRRLRDVEKLDYLLDLAREAS</sequence>
<accession>A0ABY9ENZ0</accession>